<dbReference type="Pfam" id="PF08863">
    <property type="entry name" value="YolD"/>
    <property type="match status" value="1"/>
</dbReference>
<dbReference type="AlphaFoldDB" id="A0A100VLK0"/>
<organism evidence="1 2">
    <name type="scientific">Paenibacillus amylolyticus</name>
    <dbReference type="NCBI Taxonomy" id="1451"/>
    <lineage>
        <taxon>Bacteria</taxon>
        <taxon>Bacillati</taxon>
        <taxon>Bacillota</taxon>
        <taxon>Bacilli</taxon>
        <taxon>Bacillales</taxon>
        <taxon>Paenibacillaceae</taxon>
        <taxon>Paenibacillus</taxon>
    </lineage>
</organism>
<evidence type="ECO:0000313" key="1">
    <source>
        <dbReference type="EMBL" id="GAS82090.1"/>
    </source>
</evidence>
<dbReference type="RefSeq" id="WP_062834691.1">
    <property type="nucleotide sequence ID" value="NZ_BCNV01000001.1"/>
</dbReference>
<dbReference type="InterPro" id="IPR014962">
    <property type="entry name" value="YolD"/>
</dbReference>
<evidence type="ECO:0000313" key="2">
    <source>
        <dbReference type="Proteomes" id="UP000069697"/>
    </source>
</evidence>
<name>A0A100VLK0_PAEAM</name>
<proteinExistence type="predicted"/>
<comment type="caution">
    <text evidence="1">The sequence shown here is derived from an EMBL/GenBank/DDBJ whole genome shotgun (WGS) entry which is preliminary data.</text>
</comment>
<protein>
    <submittedName>
        <fullName evidence="1">YolD-like protein</fullName>
    </submittedName>
</protein>
<dbReference type="Proteomes" id="UP000069697">
    <property type="component" value="Unassembled WGS sequence"/>
</dbReference>
<gene>
    <name evidence="1" type="ORF">PAHA3_2164</name>
</gene>
<dbReference type="EMBL" id="BCNV01000001">
    <property type="protein sequence ID" value="GAS82090.1"/>
    <property type="molecule type" value="Genomic_DNA"/>
</dbReference>
<sequence length="116" mass="13631">MSKKLEANGLWESSRMMLPQHKERIIQHRTQIHYQAKPLIHEDEWEIITQHIDMSLNYTLQATFEVFHEAGNRYIHGIVTSVSAFGKKIKIEMDNGFEWVDFDQLVTVKFEEGGVQ</sequence>
<reference evidence="1 2" key="1">
    <citation type="journal article" date="2016" name="Genome Announc.">
        <title>Draft Genome Sequence of Paenibacillus amylolyticus Heshi-A3, Isolated from Fermented Rice Bran in a Japanese Fermented Seafood Dish.</title>
        <authorList>
            <person name="Akuzawa S."/>
            <person name="Nagaoka J."/>
            <person name="Kanekatsu M."/>
            <person name="Kubota E."/>
            <person name="Ohtake R."/>
            <person name="Suzuki T."/>
            <person name="Kanesaki Y."/>
        </authorList>
    </citation>
    <scope>NUCLEOTIDE SEQUENCE [LARGE SCALE GENOMIC DNA]</scope>
    <source>
        <strain evidence="1 2">Heshi-A3</strain>
    </source>
</reference>
<accession>A0A100VLK0</accession>
<reference evidence="2" key="2">
    <citation type="submission" date="2016-01" db="EMBL/GenBank/DDBJ databases">
        <title>Draft Genome Sequence of Paenibacillus amylolyticus Heshi-A3 that Was Isolated from Fermented Rice Bran with Aging Salted Mackerel, Which Was Named Heshiko as Traditional Fermented Seafood in Japan.</title>
        <authorList>
            <person name="Akuzawa S."/>
            <person name="Nakagawa J."/>
            <person name="Kanekatsu T."/>
            <person name="Kubota E."/>
            <person name="Ohtake R."/>
            <person name="Suzuki T."/>
            <person name="Kanesaki Y."/>
        </authorList>
    </citation>
    <scope>NUCLEOTIDE SEQUENCE [LARGE SCALE GENOMIC DNA]</scope>
    <source>
        <strain evidence="2">Heshi-A3</strain>
    </source>
</reference>